<evidence type="ECO:0000313" key="2">
    <source>
        <dbReference type="EMBL" id="HIX85098.1"/>
    </source>
</evidence>
<feature type="domain" description="PIN" evidence="1">
    <location>
        <begin position="4"/>
        <end position="127"/>
    </location>
</feature>
<dbReference type="InterPro" id="IPR002716">
    <property type="entry name" value="PIN_dom"/>
</dbReference>
<evidence type="ECO:0000313" key="3">
    <source>
        <dbReference type="Proteomes" id="UP000823847"/>
    </source>
</evidence>
<dbReference type="CDD" id="cd09872">
    <property type="entry name" value="PIN_Sll0205-like"/>
    <property type="match status" value="1"/>
</dbReference>
<dbReference type="SUPFAM" id="SSF88723">
    <property type="entry name" value="PIN domain-like"/>
    <property type="match status" value="1"/>
</dbReference>
<dbReference type="AlphaFoldDB" id="A0A9D1XPC1"/>
<accession>A0A9D1XPC1</accession>
<evidence type="ECO:0000259" key="1">
    <source>
        <dbReference type="Pfam" id="PF01850"/>
    </source>
</evidence>
<dbReference type="InterPro" id="IPR041705">
    <property type="entry name" value="PIN_Sll0205"/>
</dbReference>
<protein>
    <submittedName>
        <fullName evidence="2">Type II toxin-antitoxin system VapC family toxin</fullName>
    </submittedName>
</protein>
<reference evidence="2" key="2">
    <citation type="submission" date="2021-04" db="EMBL/GenBank/DDBJ databases">
        <authorList>
            <person name="Gilroy R."/>
        </authorList>
    </citation>
    <scope>NUCLEOTIDE SEQUENCE</scope>
    <source>
        <strain evidence="2">ChiHecec2B26-12326</strain>
    </source>
</reference>
<reference evidence="2" key="1">
    <citation type="journal article" date="2021" name="PeerJ">
        <title>Extensive microbial diversity within the chicken gut microbiome revealed by metagenomics and culture.</title>
        <authorList>
            <person name="Gilroy R."/>
            <person name="Ravi A."/>
            <person name="Getino M."/>
            <person name="Pursley I."/>
            <person name="Horton D.L."/>
            <person name="Alikhan N.F."/>
            <person name="Baker D."/>
            <person name="Gharbi K."/>
            <person name="Hall N."/>
            <person name="Watson M."/>
            <person name="Adriaenssens E.M."/>
            <person name="Foster-Nyarko E."/>
            <person name="Jarju S."/>
            <person name="Secka A."/>
            <person name="Antonio M."/>
            <person name="Oren A."/>
            <person name="Chaudhuri R.R."/>
            <person name="La Ragione R."/>
            <person name="Hildebrand F."/>
            <person name="Pallen M.J."/>
        </authorList>
    </citation>
    <scope>NUCLEOTIDE SEQUENCE</scope>
    <source>
        <strain evidence="2">ChiHecec2B26-12326</strain>
    </source>
</reference>
<sequence>MRLYLDTNILFFLYTGDTDEVSRDVHALIGDYENVILTSTICAQECIHLFHIGKSGNPKKKDTCDAESFVDWLHEMDIRIIPVSEKHLKTYASLPIHGDHRDPNDRLLIAQAITDRIALISSDHKFAWYEGEGLKFIFNKR</sequence>
<dbReference type="PANTHER" id="PTHR36173">
    <property type="entry name" value="RIBONUCLEASE VAPC16-RELATED"/>
    <property type="match status" value="1"/>
</dbReference>
<dbReference type="Pfam" id="PF01850">
    <property type="entry name" value="PIN"/>
    <property type="match status" value="1"/>
</dbReference>
<comment type="caution">
    <text evidence="2">The sequence shown here is derived from an EMBL/GenBank/DDBJ whole genome shotgun (WGS) entry which is preliminary data.</text>
</comment>
<gene>
    <name evidence="2" type="ORF">H9848_00575</name>
</gene>
<dbReference type="PANTHER" id="PTHR36173:SF2">
    <property type="entry name" value="RIBONUCLEASE VAPC16"/>
    <property type="match status" value="1"/>
</dbReference>
<dbReference type="Proteomes" id="UP000823847">
    <property type="component" value="Unassembled WGS sequence"/>
</dbReference>
<name>A0A9D1XPC1_9BACT</name>
<dbReference type="InterPro" id="IPR029060">
    <property type="entry name" value="PIN-like_dom_sf"/>
</dbReference>
<dbReference type="InterPro" id="IPR052919">
    <property type="entry name" value="TA_system_RNase"/>
</dbReference>
<organism evidence="2 3">
    <name type="scientific">Candidatus Parabacteroides intestinigallinarum</name>
    <dbReference type="NCBI Taxonomy" id="2838722"/>
    <lineage>
        <taxon>Bacteria</taxon>
        <taxon>Pseudomonadati</taxon>
        <taxon>Bacteroidota</taxon>
        <taxon>Bacteroidia</taxon>
        <taxon>Bacteroidales</taxon>
        <taxon>Tannerellaceae</taxon>
        <taxon>Parabacteroides</taxon>
    </lineage>
</organism>
<dbReference type="Gene3D" id="3.40.50.1010">
    <property type="entry name" value="5'-nuclease"/>
    <property type="match status" value="1"/>
</dbReference>
<proteinExistence type="predicted"/>
<dbReference type="EMBL" id="DXEN01000005">
    <property type="protein sequence ID" value="HIX85098.1"/>
    <property type="molecule type" value="Genomic_DNA"/>
</dbReference>